<gene>
    <name evidence="4" type="ORF">AGERDE_LOCUS5772</name>
</gene>
<feature type="coiled-coil region" evidence="2">
    <location>
        <begin position="370"/>
        <end position="397"/>
    </location>
</feature>
<proteinExistence type="inferred from homology"/>
<evidence type="ECO:0000313" key="4">
    <source>
        <dbReference type="EMBL" id="CAG8532323.1"/>
    </source>
</evidence>
<dbReference type="Pfam" id="PF21072">
    <property type="entry name" value="EFR3"/>
    <property type="match status" value="1"/>
</dbReference>
<protein>
    <submittedName>
        <fullName evidence="4">3093_t:CDS:1</fullName>
    </submittedName>
</protein>
<dbReference type="OrthoDB" id="19232at2759"/>
<comment type="caution">
    <text evidence="4">The sequence shown here is derived from an EMBL/GenBank/DDBJ whole genome shotgun (WGS) entry which is preliminary data.</text>
</comment>
<dbReference type="AlphaFoldDB" id="A0A9N9AJD1"/>
<evidence type="ECO:0000256" key="1">
    <source>
        <dbReference type="ARBA" id="ARBA00010216"/>
    </source>
</evidence>
<dbReference type="InterPro" id="IPR016024">
    <property type="entry name" value="ARM-type_fold"/>
</dbReference>
<comment type="similarity">
    <text evidence="1">Belongs to the EFR3 family.</text>
</comment>
<evidence type="ECO:0000256" key="2">
    <source>
        <dbReference type="SAM" id="Coils"/>
    </source>
</evidence>
<dbReference type="Proteomes" id="UP000789831">
    <property type="component" value="Unassembled WGS sequence"/>
</dbReference>
<sequence length="778" mass="88036">MTCSGVRQRWIKHAKLISSCYPTTPEETGPKKNELALLLYYASSRPAKLTKCGSYLEKRVAADVRKRKKQDTEVSLAIIEALLNDCNRDINFFSQNILQIIDDCSRSDDIDLVSRATSLFITFCKYHDGSTLGIDIEFTSLYECLIDRFARFSVYKHDTNSNLEQRYRSFGLRATQGVATSKALYGSDSEQQLKSIIPAILHNLIDADIGLEDMKKNDSNSLVEEGSTAQSHRFSLDVEDVSKEENTRLAFHSLKQVFKSSDQANAAWSVKPTLDFLGENNLWWPNSFGTTLVSLILSILQAKDRSILVKYIIQQLESTCEDSNSATAKQVTLIEMLSFILTSDLNLDNLSTGDVLKDLLELSLKFLKMNAGEKHSIEKLEEKMSDENENLNSKILNGLIKSIGGLATHIYYGTQVKDIMDRIIQFMKLNSISDTSPQYNSEQNSFDEVSPTEARLMLIRCLDMVIETNREAVQRFPNISRNQVPIEVFQDTVVLCLDPDLELRIAYSNVLTKFLEYNQSEEIKENPITHEVPSLHFLNSLHLSLYQYALSPSAQPSDHVAISKILRSLLSYFKYDQIIIGVPVLFKLQSDVKEEKLEDFARQRSMASVIVRYFYDISKILGIAELRQYIEDHPELKKAAGSDLEYRLTAEWKPEEGFEQVKKQAQLIRVSQYMGSTKPLNTPIIMTFEDNSTEFQKPIIKVEQLRDALVVAQPINDSSEHDTSDLESMVSLGTGPSSKKSKKPKSKEVKAFLSTIDAKSASTSSLVNPPYRTSFITE</sequence>
<dbReference type="GO" id="GO:0072659">
    <property type="term" value="P:protein localization to plasma membrane"/>
    <property type="evidence" value="ECO:0007669"/>
    <property type="project" value="InterPro"/>
</dbReference>
<name>A0A9N9AJD1_9GLOM</name>
<dbReference type="InterPro" id="IPR039786">
    <property type="entry name" value="EFR3"/>
</dbReference>
<evidence type="ECO:0000256" key="3">
    <source>
        <dbReference type="SAM" id="MobiDB-lite"/>
    </source>
</evidence>
<feature type="region of interest" description="Disordered" evidence="3">
    <location>
        <begin position="716"/>
        <end position="746"/>
    </location>
</feature>
<accession>A0A9N9AJD1</accession>
<dbReference type="EMBL" id="CAJVPL010000826">
    <property type="protein sequence ID" value="CAG8532323.1"/>
    <property type="molecule type" value="Genomic_DNA"/>
</dbReference>
<evidence type="ECO:0000313" key="5">
    <source>
        <dbReference type="Proteomes" id="UP000789831"/>
    </source>
</evidence>
<dbReference type="PANTHER" id="PTHR47766">
    <property type="entry name" value="PROTEIN EFR3"/>
    <property type="match status" value="1"/>
</dbReference>
<reference evidence="4" key="1">
    <citation type="submission" date="2021-06" db="EMBL/GenBank/DDBJ databases">
        <authorList>
            <person name="Kallberg Y."/>
            <person name="Tangrot J."/>
            <person name="Rosling A."/>
        </authorList>
    </citation>
    <scope>NUCLEOTIDE SEQUENCE</scope>
    <source>
        <strain evidence="4">MT106</strain>
    </source>
</reference>
<dbReference type="PANTHER" id="PTHR47766:SF1">
    <property type="entry name" value="PROTEIN EFR3"/>
    <property type="match status" value="1"/>
</dbReference>
<keyword evidence="2" id="KW-0175">Coiled coil</keyword>
<organism evidence="4 5">
    <name type="scientific">Ambispora gerdemannii</name>
    <dbReference type="NCBI Taxonomy" id="144530"/>
    <lineage>
        <taxon>Eukaryota</taxon>
        <taxon>Fungi</taxon>
        <taxon>Fungi incertae sedis</taxon>
        <taxon>Mucoromycota</taxon>
        <taxon>Glomeromycotina</taxon>
        <taxon>Glomeromycetes</taxon>
        <taxon>Archaeosporales</taxon>
        <taxon>Ambisporaceae</taxon>
        <taxon>Ambispora</taxon>
    </lineage>
</organism>
<dbReference type="InterPro" id="IPR049150">
    <property type="entry name" value="EFR3_HEAT-like_rpt"/>
</dbReference>
<keyword evidence="5" id="KW-1185">Reference proteome</keyword>
<dbReference type="SUPFAM" id="SSF48371">
    <property type="entry name" value="ARM repeat"/>
    <property type="match status" value="1"/>
</dbReference>